<organism evidence="1 2">
    <name type="scientific">Vararia minispora EC-137</name>
    <dbReference type="NCBI Taxonomy" id="1314806"/>
    <lineage>
        <taxon>Eukaryota</taxon>
        <taxon>Fungi</taxon>
        <taxon>Dikarya</taxon>
        <taxon>Basidiomycota</taxon>
        <taxon>Agaricomycotina</taxon>
        <taxon>Agaricomycetes</taxon>
        <taxon>Russulales</taxon>
        <taxon>Lachnocladiaceae</taxon>
        <taxon>Vararia</taxon>
    </lineage>
</organism>
<evidence type="ECO:0000313" key="2">
    <source>
        <dbReference type="Proteomes" id="UP000814128"/>
    </source>
</evidence>
<keyword evidence="2" id="KW-1185">Reference proteome</keyword>
<evidence type="ECO:0000313" key="1">
    <source>
        <dbReference type="EMBL" id="KAI0027338.1"/>
    </source>
</evidence>
<gene>
    <name evidence="1" type="ORF">K488DRAFT_61891</name>
</gene>
<dbReference type="EMBL" id="MU273929">
    <property type="protein sequence ID" value="KAI0027338.1"/>
    <property type="molecule type" value="Genomic_DNA"/>
</dbReference>
<proteinExistence type="predicted"/>
<reference evidence="1" key="1">
    <citation type="submission" date="2021-02" db="EMBL/GenBank/DDBJ databases">
        <authorList>
            <consortium name="DOE Joint Genome Institute"/>
            <person name="Ahrendt S."/>
            <person name="Looney B.P."/>
            <person name="Miyauchi S."/>
            <person name="Morin E."/>
            <person name="Drula E."/>
            <person name="Courty P.E."/>
            <person name="Chicoki N."/>
            <person name="Fauchery L."/>
            <person name="Kohler A."/>
            <person name="Kuo A."/>
            <person name="Labutti K."/>
            <person name="Pangilinan J."/>
            <person name="Lipzen A."/>
            <person name="Riley R."/>
            <person name="Andreopoulos W."/>
            <person name="He G."/>
            <person name="Johnson J."/>
            <person name="Barry K.W."/>
            <person name="Grigoriev I.V."/>
            <person name="Nagy L."/>
            <person name="Hibbett D."/>
            <person name="Henrissat B."/>
            <person name="Matheny P.B."/>
            <person name="Labbe J."/>
            <person name="Martin F."/>
        </authorList>
    </citation>
    <scope>NUCLEOTIDE SEQUENCE</scope>
    <source>
        <strain evidence="1">EC-137</strain>
    </source>
</reference>
<name>A0ACB8Q6K9_9AGAM</name>
<protein>
    <submittedName>
        <fullName evidence="1">Uncharacterized protein</fullName>
    </submittedName>
</protein>
<accession>A0ACB8Q6K9</accession>
<dbReference type="Proteomes" id="UP000814128">
    <property type="component" value="Unassembled WGS sequence"/>
</dbReference>
<feature type="non-terminal residue" evidence="1">
    <location>
        <position position="237"/>
    </location>
</feature>
<reference evidence="1" key="2">
    <citation type="journal article" date="2022" name="New Phytol.">
        <title>Evolutionary transition to the ectomycorrhizal habit in the genomes of a hyperdiverse lineage of mushroom-forming fungi.</title>
        <authorList>
            <person name="Looney B."/>
            <person name="Miyauchi S."/>
            <person name="Morin E."/>
            <person name="Drula E."/>
            <person name="Courty P.E."/>
            <person name="Kohler A."/>
            <person name="Kuo A."/>
            <person name="LaButti K."/>
            <person name="Pangilinan J."/>
            <person name="Lipzen A."/>
            <person name="Riley R."/>
            <person name="Andreopoulos W."/>
            <person name="He G."/>
            <person name="Johnson J."/>
            <person name="Nolan M."/>
            <person name="Tritt A."/>
            <person name="Barry K.W."/>
            <person name="Grigoriev I.V."/>
            <person name="Nagy L.G."/>
            <person name="Hibbett D."/>
            <person name="Henrissat B."/>
            <person name="Matheny P.B."/>
            <person name="Labbe J."/>
            <person name="Martin F.M."/>
        </authorList>
    </citation>
    <scope>NUCLEOTIDE SEQUENCE</scope>
    <source>
        <strain evidence="1">EC-137</strain>
    </source>
</reference>
<sequence>MSGNDRFQNILAQLSRQEAVFSNPEDKFWAQYLADADKHDIHLAESCKGDTDGILIFTGLFATTVATFAVQSLALLSPDTGEATVTLLSQIAQFQGLASAGQPSSPSSPTDFQPSASSVRINVFWFMSLFVSLCCALAATLVQQWCRRYLADTQQRCPPRKRGPIHVYLVMGIERFGLTAVVDTIITLLHIAVFLFFAGAIDLLFSINNVVAWSIVGVACTTAIVYLTLSLLPLIHY</sequence>
<comment type="caution">
    <text evidence="1">The sequence shown here is derived from an EMBL/GenBank/DDBJ whole genome shotgun (WGS) entry which is preliminary data.</text>
</comment>